<evidence type="ECO:0000313" key="2">
    <source>
        <dbReference type="EMBL" id="PFH51883.1"/>
    </source>
</evidence>
<organism evidence="2 3">
    <name type="scientific">Amanita thiersii Skay4041</name>
    <dbReference type="NCBI Taxonomy" id="703135"/>
    <lineage>
        <taxon>Eukaryota</taxon>
        <taxon>Fungi</taxon>
        <taxon>Dikarya</taxon>
        <taxon>Basidiomycota</taxon>
        <taxon>Agaricomycotina</taxon>
        <taxon>Agaricomycetes</taxon>
        <taxon>Agaricomycetidae</taxon>
        <taxon>Agaricales</taxon>
        <taxon>Pluteineae</taxon>
        <taxon>Amanitaceae</taxon>
        <taxon>Amanita</taxon>
    </lineage>
</organism>
<proteinExistence type="predicted"/>
<evidence type="ECO:0000313" key="3">
    <source>
        <dbReference type="Proteomes" id="UP000242287"/>
    </source>
</evidence>
<dbReference type="OrthoDB" id="10592471at2759"/>
<feature type="coiled-coil region" evidence="1">
    <location>
        <begin position="17"/>
        <end position="51"/>
    </location>
</feature>
<evidence type="ECO:0008006" key="4">
    <source>
        <dbReference type="Google" id="ProtNLM"/>
    </source>
</evidence>
<reference evidence="2 3" key="1">
    <citation type="submission" date="2014-02" db="EMBL/GenBank/DDBJ databases">
        <title>Transposable element dynamics among asymbiotic and ectomycorrhizal Amanita fungi.</title>
        <authorList>
            <consortium name="DOE Joint Genome Institute"/>
            <person name="Hess J."/>
            <person name="Skrede I."/>
            <person name="Wolfe B."/>
            <person name="LaButti K."/>
            <person name="Ohm R.A."/>
            <person name="Grigoriev I.V."/>
            <person name="Pringle A."/>
        </authorList>
    </citation>
    <scope>NUCLEOTIDE SEQUENCE [LARGE SCALE GENOMIC DNA]</scope>
    <source>
        <strain evidence="2 3">SKay4041</strain>
    </source>
</reference>
<dbReference type="AlphaFoldDB" id="A0A2A9NW06"/>
<protein>
    <recommendedName>
        <fullName evidence="4">Retrotransposon gag domain-containing protein</fullName>
    </recommendedName>
</protein>
<keyword evidence="3" id="KW-1185">Reference proteome</keyword>
<evidence type="ECO:0000256" key="1">
    <source>
        <dbReference type="SAM" id="Coils"/>
    </source>
</evidence>
<dbReference type="STRING" id="703135.A0A2A9NW06"/>
<dbReference type="Proteomes" id="UP000242287">
    <property type="component" value="Unassembled WGS sequence"/>
</dbReference>
<accession>A0A2A9NW06</accession>
<sequence>MMVGSGTSGTSEPGWTLEQAFAQIQQLLRAVNTLQQTIAQQDQTITQLQAQSNAPPLAQTQTVRGPKMATLPLYDGSMATCKAFINACRLYISAKPQEFHNLQTKVTWVLGFMQTGMAQMFCNHFMVYMTMPDFHTQYLESMELDPIELLCCNIYKVFRDPNKQVMAIQEITTIKQGTKTGKEHVQLFKQCYMHSVTPSKPLALKCYTLQTSSTQDSIGNGGKQSQKGKPLLFKVEKGMQAKTLSLDPPNLPLNLNNLLDSLIPWLETLGKQGI</sequence>
<gene>
    <name evidence="2" type="ORF">AMATHDRAFT_2590</name>
</gene>
<name>A0A2A9NW06_9AGAR</name>
<dbReference type="EMBL" id="KZ301983">
    <property type="protein sequence ID" value="PFH51883.1"/>
    <property type="molecule type" value="Genomic_DNA"/>
</dbReference>
<keyword evidence="1" id="KW-0175">Coiled coil</keyword>